<keyword evidence="4" id="KW-1185">Reference proteome</keyword>
<sequence>MEAVQRSAPSWLLSLVIHLIVLLILALISSPAGKRVSKLVLEFGISDEPSEEPLDLDLFSTDVSDPLESPEDSDDTKLVETDIPDVFDDIQPTDSAIVAPELFGQDSIEIAKPMFSGRTGAMRRALMAMYGATDQTQEAVELGLAWLKRQQQRGGYWNLTGPYSGGARTENRCAATAMAVLAFAGDGNTHLEGQYREEVEAGVKYLVLQQDRGGFMAAEARGNERTYAQAQATIALCELYGMTKDSWLRSYAQAAVDYAMKAQSSGGGWRYRPGEPGDTSVTGWYVMAIQSAMSAGLEVNDSKVRRISDYLDSASVYNGAGYSYQPGRSDATVAMTAEGLLCRQYLGWPREHPALADGINLLLADAPFDIRDQNVYYWYYATQVFHHYGGSAWKKWNDDMKVKLPALQIKEGRERGSWAAQGDRWSIGGRLYSTCLSIYCLEVYYRHLPLYDQE</sequence>
<feature type="transmembrane region" description="Helical" evidence="2">
    <location>
        <begin position="12"/>
        <end position="32"/>
    </location>
</feature>
<feature type="region of interest" description="Disordered" evidence="1">
    <location>
        <begin position="54"/>
        <end position="75"/>
    </location>
</feature>
<evidence type="ECO:0000256" key="2">
    <source>
        <dbReference type="SAM" id="Phobius"/>
    </source>
</evidence>
<organism evidence="3 4">
    <name type="scientific">Roseiconus nitratireducens</name>
    <dbReference type="NCBI Taxonomy" id="2605748"/>
    <lineage>
        <taxon>Bacteria</taxon>
        <taxon>Pseudomonadati</taxon>
        <taxon>Planctomycetota</taxon>
        <taxon>Planctomycetia</taxon>
        <taxon>Pirellulales</taxon>
        <taxon>Pirellulaceae</taxon>
        <taxon>Roseiconus</taxon>
    </lineage>
</organism>
<name>A0A5M6CZV0_9BACT</name>
<dbReference type="EMBL" id="VWOX01000012">
    <property type="protein sequence ID" value="KAA5540751.1"/>
    <property type="molecule type" value="Genomic_DNA"/>
</dbReference>
<keyword evidence="2" id="KW-1133">Transmembrane helix</keyword>
<reference evidence="3 4" key="1">
    <citation type="submission" date="2019-08" db="EMBL/GenBank/DDBJ databases">
        <authorList>
            <person name="Dhanesh K."/>
            <person name="Kumar G."/>
            <person name="Sasikala C."/>
            <person name="Venkata Ramana C."/>
        </authorList>
    </citation>
    <scope>NUCLEOTIDE SEQUENCE [LARGE SCALE GENOMIC DNA]</scope>
    <source>
        <strain evidence="3 4">JC645</strain>
    </source>
</reference>
<evidence type="ECO:0000313" key="3">
    <source>
        <dbReference type="EMBL" id="KAA5540751.1"/>
    </source>
</evidence>
<dbReference type="Gene3D" id="1.50.10.20">
    <property type="match status" value="2"/>
</dbReference>
<evidence type="ECO:0000256" key="1">
    <source>
        <dbReference type="SAM" id="MobiDB-lite"/>
    </source>
</evidence>
<protein>
    <submittedName>
        <fullName evidence="3">Terpene cyclase/mutase family protein</fullName>
    </submittedName>
</protein>
<accession>A0A5M6CZV0</accession>
<comment type="caution">
    <text evidence="3">The sequence shown here is derived from an EMBL/GenBank/DDBJ whole genome shotgun (WGS) entry which is preliminary data.</text>
</comment>
<keyword evidence="2" id="KW-0812">Transmembrane</keyword>
<dbReference type="SUPFAM" id="SSF48239">
    <property type="entry name" value="Terpenoid cyclases/Protein prenyltransferases"/>
    <property type="match status" value="1"/>
</dbReference>
<evidence type="ECO:0000313" key="4">
    <source>
        <dbReference type="Proteomes" id="UP000324479"/>
    </source>
</evidence>
<keyword evidence="2" id="KW-0472">Membrane</keyword>
<dbReference type="InterPro" id="IPR008930">
    <property type="entry name" value="Terpenoid_cyclase/PrenylTrfase"/>
</dbReference>
<proteinExistence type="predicted"/>
<dbReference type="CDD" id="cd00688">
    <property type="entry name" value="ISOPREN_C2_like"/>
    <property type="match status" value="1"/>
</dbReference>
<gene>
    <name evidence="3" type="ORF">FYK55_19730</name>
</gene>
<dbReference type="Proteomes" id="UP000324479">
    <property type="component" value="Unassembled WGS sequence"/>
</dbReference>
<dbReference type="AlphaFoldDB" id="A0A5M6CZV0"/>